<evidence type="ECO:0000256" key="1">
    <source>
        <dbReference type="SAM" id="MobiDB-lite"/>
    </source>
</evidence>
<feature type="region of interest" description="Disordered" evidence="1">
    <location>
        <begin position="126"/>
        <end position="163"/>
    </location>
</feature>
<accession>A0A6J5RK54</accession>
<protein>
    <submittedName>
        <fullName evidence="2">Uncharacterized protein</fullName>
    </submittedName>
</protein>
<organism evidence="2">
    <name type="scientific">uncultured Caudovirales phage</name>
    <dbReference type="NCBI Taxonomy" id="2100421"/>
    <lineage>
        <taxon>Viruses</taxon>
        <taxon>Duplodnaviria</taxon>
        <taxon>Heunggongvirae</taxon>
        <taxon>Uroviricota</taxon>
        <taxon>Caudoviricetes</taxon>
        <taxon>Peduoviridae</taxon>
        <taxon>Maltschvirus</taxon>
        <taxon>Maltschvirus maltsch</taxon>
    </lineage>
</organism>
<sequence length="227" mass="25421">MNFVESVVPSSLAVRARLVGNNPLTNALTPAGANRSELSFHIVDNGAFRPRQKIRRDPIDALAAPRRRNARDRLRPVMADVAAVLSQTDHDTRGLRAMSEQSRFVDLVGRGEARGAVDTWVAPRAPASAVAEPHEEDGRTHGRDKHHRLDDGEGSLRVVGPRSSNPFYPLPRLVECHAMKMKDGLSQSGRISRTPRHELRRGHAKDRGCTRSREQEPLDWRPWNGYR</sequence>
<gene>
    <name evidence="2" type="ORF">UFOVP1244_1</name>
</gene>
<feature type="compositionally biased region" description="Basic and acidic residues" evidence="1">
    <location>
        <begin position="205"/>
        <end position="219"/>
    </location>
</feature>
<feature type="region of interest" description="Disordered" evidence="1">
    <location>
        <begin position="184"/>
        <end position="227"/>
    </location>
</feature>
<reference evidence="2" key="1">
    <citation type="submission" date="2020-05" db="EMBL/GenBank/DDBJ databases">
        <authorList>
            <person name="Chiriac C."/>
            <person name="Salcher M."/>
            <person name="Ghai R."/>
            <person name="Kavagutti S V."/>
        </authorList>
    </citation>
    <scope>NUCLEOTIDE SEQUENCE</scope>
</reference>
<dbReference type="EMBL" id="LR797181">
    <property type="protein sequence ID" value="CAB4192124.1"/>
    <property type="molecule type" value="Genomic_DNA"/>
</dbReference>
<name>A0A6J5RK54_9CAUD</name>
<feature type="compositionally biased region" description="Basic and acidic residues" evidence="1">
    <location>
        <begin position="132"/>
        <end position="151"/>
    </location>
</feature>
<evidence type="ECO:0000313" key="2">
    <source>
        <dbReference type="EMBL" id="CAB4192124.1"/>
    </source>
</evidence>
<proteinExistence type="predicted"/>